<dbReference type="Proteomes" id="UP000011115">
    <property type="component" value="Unassembled WGS sequence"/>
</dbReference>
<dbReference type="HOGENOM" id="CLU_029307_9_0_1"/>
<organism evidence="1 2">
    <name type="scientific">Solanum tuberosum</name>
    <name type="common">Potato</name>
    <dbReference type="NCBI Taxonomy" id="4113"/>
    <lineage>
        <taxon>Eukaryota</taxon>
        <taxon>Viridiplantae</taxon>
        <taxon>Streptophyta</taxon>
        <taxon>Embryophyta</taxon>
        <taxon>Tracheophyta</taxon>
        <taxon>Spermatophyta</taxon>
        <taxon>Magnoliopsida</taxon>
        <taxon>eudicotyledons</taxon>
        <taxon>Gunneridae</taxon>
        <taxon>Pentapetalae</taxon>
        <taxon>asterids</taxon>
        <taxon>lamiids</taxon>
        <taxon>Solanales</taxon>
        <taxon>Solanaceae</taxon>
        <taxon>Solanoideae</taxon>
        <taxon>Solaneae</taxon>
        <taxon>Solanum</taxon>
    </lineage>
</organism>
<reference evidence="2" key="1">
    <citation type="journal article" date="2011" name="Nature">
        <title>Genome sequence and analysis of the tuber crop potato.</title>
        <authorList>
            <consortium name="The Potato Genome Sequencing Consortium"/>
        </authorList>
    </citation>
    <scope>NUCLEOTIDE SEQUENCE [LARGE SCALE GENOMIC DNA]</scope>
    <source>
        <strain evidence="2">cv. DM1-3 516 R44</strain>
    </source>
</reference>
<dbReference type="EnsemblPlants" id="PGSC0003DMT400086154">
    <property type="protein sequence ID" value="PGSC0003DMT400086154"/>
    <property type="gene ID" value="PGSC0003DMG400035725"/>
</dbReference>
<dbReference type="PaxDb" id="4113-PGSC0003DMT400086154"/>
<name>M1DB38_SOLTU</name>
<sequence length="115" mass="13300">MTNKETLKGHLLATLLTQLELLTKRIMELEAPEKYKDRYIPPHEHIKSNVNEGGQIAEILCLILSKVKRHDIVLNEIKENVSMLNEITDSHFLPVQLLETRIGHVMSRLHPMNKD</sequence>
<accession>M1DB38</accession>
<evidence type="ECO:0000313" key="2">
    <source>
        <dbReference type="Proteomes" id="UP000011115"/>
    </source>
</evidence>
<reference evidence="1" key="2">
    <citation type="submission" date="2015-06" db="UniProtKB">
        <authorList>
            <consortium name="EnsemblPlants"/>
        </authorList>
    </citation>
    <scope>IDENTIFICATION</scope>
    <source>
        <strain evidence="1">DM1-3 516 R44</strain>
    </source>
</reference>
<dbReference type="Gramene" id="PGSC0003DMT400086154">
    <property type="protein sequence ID" value="PGSC0003DMT400086154"/>
    <property type="gene ID" value="PGSC0003DMG400035725"/>
</dbReference>
<proteinExistence type="predicted"/>
<protein>
    <submittedName>
        <fullName evidence="1">Uncharacterized protein</fullName>
    </submittedName>
</protein>
<keyword evidence="2" id="KW-1185">Reference proteome</keyword>
<dbReference type="InParanoid" id="M1DB38"/>
<dbReference type="AlphaFoldDB" id="M1DB38"/>
<evidence type="ECO:0000313" key="1">
    <source>
        <dbReference type="EnsemblPlants" id="PGSC0003DMT400086154"/>
    </source>
</evidence>